<dbReference type="InterPro" id="IPR015943">
    <property type="entry name" value="WD40/YVTN_repeat-like_dom_sf"/>
</dbReference>
<evidence type="ECO:0000256" key="2">
    <source>
        <dbReference type="ARBA" id="ARBA00022574"/>
    </source>
</evidence>
<dbReference type="SUPFAM" id="SSF50978">
    <property type="entry name" value="WD40 repeat-like"/>
    <property type="match status" value="1"/>
</dbReference>
<dbReference type="PROSITE" id="PS50082">
    <property type="entry name" value="WD_REPEATS_2"/>
    <property type="match status" value="1"/>
</dbReference>
<dbReference type="InterPro" id="IPR037850">
    <property type="entry name" value="RBBP5/Swd1"/>
</dbReference>
<dbReference type="InterPro" id="IPR036322">
    <property type="entry name" value="WD40_repeat_dom_sf"/>
</dbReference>
<comment type="subcellular location">
    <subcellularLocation>
        <location evidence="1">Nucleus</location>
    </subcellularLocation>
</comment>
<sequence>MANLLLQDPFGVLKEYPEKLTHTLEVPVAAVCVKFSPRGDYLAVGCSNGTIIIYEMDSLKPISMLGTHSGAHTRSVQSVSWSHDGRYLWSSGRDWYVKLWDLSQPSRCFKEYKFDGPVWSCHIVRWNLCVVSVVEKPTAFILKYDESSGLLNSWALQSSGNEDSTNNYGYTLVACPHPTVESLIITGSSKGWIQGFNFDFETPDNENKSESEKDDQGPEDHISIQCCFEEKIANSNIKQVIISPSGTRCAVNCSDRNIRQYQLQVQMDPESETGPCSVTLELEHKYQDMINRLQWNTIFFSNHAGDYLVATAHGSSAHDLYLWETGSGSLVRVLEGADEELLDIDWNFYNMRIASNGFESGWVYMWSIVIPPKWSALAPDFEEVEENIDYQEKEDEFDIMDDDNNLHALTEAEEVTIDLCTPEKYDVRGNDLSIPRFVIPLDYEGILVLQNWATNA</sequence>
<dbReference type="PANTHER" id="PTHR44040">
    <property type="entry name" value="RETINOBLASTOMA-BINDING PROTEIN 5"/>
    <property type="match status" value="1"/>
</dbReference>
<protein>
    <submittedName>
        <fullName evidence="6">COMPASS component SWD1</fullName>
    </submittedName>
</protein>
<name>A0ABX6ERU5_KLUMA</name>
<feature type="repeat" description="WD" evidence="5">
    <location>
        <begin position="69"/>
        <end position="103"/>
    </location>
</feature>
<dbReference type="Pfam" id="PF00400">
    <property type="entry name" value="WD40"/>
    <property type="match status" value="2"/>
</dbReference>
<dbReference type="Gene3D" id="2.130.10.10">
    <property type="entry name" value="YVTN repeat-like/Quinoprotein amine dehydrogenase"/>
    <property type="match status" value="2"/>
</dbReference>
<dbReference type="SMART" id="SM00320">
    <property type="entry name" value="WD40"/>
    <property type="match status" value="4"/>
</dbReference>
<dbReference type="EMBL" id="CP015054">
    <property type="protein sequence ID" value="QGN13747.1"/>
    <property type="molecule type" value="Genomic_DNA"/>
</dbReference>
<evidence type="ECO:0000256" key="1">
    <source>
        <dbReference type="ARBA" id="ARBA00004123"/>
    </source>
</evidence>
<reference evidence="6 7" key="1">
    <citation type="submission" date="2016-03" db="EMBL/GenBank/DDBJ databases">
        <title>How can Kluyveromyces marxianus grow so fast - potential evolutionary course in Saccharomyces Complex revealed by comparative genomics.</title>
        <authorList>
            <person name="Mo W."/>
            <person name="Lu W."/>
            <person name="Yang X."/>
            <person name="Qi J."/>
            <person name="Lv H."/>
        </authorList>
    </citation>
    <scope>NUCLEOTIDE SEQUENCE [LARGE SCALE GENOMIC DNA]</scope>
    <source>
        <strain evidence="6 7">FIM1</strain>
    </source>
</reference>
<evidence type="ECO:0000313" key="7">
    <source>
        <dbReference type="Proteomes" id="UP000422736"/>
    </source>
</evidence>
<keyword evidence="7" id="KW-1185">Reference proteome</keyword>
<dbReference type="Proteomes" id="UP000422736">
    <property type="component" value="Chromosome 1"/>
</dbReference>
<evidence type="ECO:0000313" key="6">
    <source>
        <dbReference type="EMBL" id="QGN13747.1"/>
    </source>
</evidence>
<dbReference type="PROSITE" id="PS00678">
    <property type="entry name" value="WD_REPEATS_1"/>
    <property type="match status" value="1"/>
</dbReference>
<accession>A0ABX6ERU5</accession>
<keyword evidence="4" id="KW-0539">Nucleus</keyword>
<dbReference type="PROSITE" id="PS50294">
    <property type="entry name" value="WD_REPEATS_REGION"/>
    <property type="match status" value="1"/>
</dbReference>
<keyword evidence="2 5" id="KW-0853">WD repeat</keyword>
<evidence type="ECO:0000256" key="5">
    <source>
        <dbReference type="PROSITE-ProRule" id="PRU00221"/>
    </source>
</evidence>
<dbReference type="PANTHER" id="PTHR44040:SF1">
    <property type="entry name" value="RETINOBLASTOMA-BINDING PROTEIN 5"/>
    <property type="match status" value="1"/>
</dbReference>
<gene>
    <name evidence="6" type="primary">SWD1</name>
    <name evidence="6" type="ORF">FIM1_391</name>
</gene>
<reference evidence="6 7" key="2">
    <citation type="submission" date="2019-11" db="EMBL/GenBank/DDBJ databases">
        <authorList>
            <person name="Lu H."/>
        </authorList>
    </citation>
    <scope>NUCLEOTIDE SEQUENCE [LARGE SCALE GENOMIC DNA]</scope>
    <source>
        <strain evidence="6 7">FIM1</strain>
    </source>
</reference>
<dbReference type="InterPro" id="IPR019775">
    <property type="entry name" value="WD40_repeat_CS"/>
</dbReference>
<proteinExistence type="predicted"/>
<organism evidence="6 7">
    <name type="scientific">Kluyveromyces marxianus</name>
    <name type="common">Yeast</name>
    <name type="synonym">Candida kefyr</name>
    <dbReference type="NCBI Taxonomy" id="4911"/>
    <lineage>
        <taxon>Eukaryota</taxon>
        <taxon>Fungi</taxon>
        <taxon>Dikarya</taxon>
        <taxon>Ascomycota</taxon>
        <taxon>Saccharomycotina</taxon>
        <taxon>Saccharomycetes</taxon>
        <taxon>Saccharomycetales</taxon>
        <taxon>Saccharomycetaceae</taxon>
        <taxon>Kluyveromyces</taxon>
    </lineage>
</organism>
<keyword evidence="3" id="KW-0677">Repeat</keyword>
<evidence type="ECO:0000256" key="4">
    <source>
        <dbReference type="ARBA" id="ARBA00023242"/>
    </source>
</evidence>
<evidence type="ECO:0000256" key="3">
    <source>
        <dbReference type="ARBA" id="ARBA00022737"/>
    </source>
</evidence>
<dbReference type="InterPro" id="IPR001680">
    <property type="entry name" value="WD40_rpt"/>
</dbReference>